<dbReference type="GO" id="GO:0008270">
    <property type="term" value="F:zinc ion binding"/>
    <property type="evidence" value="ECO:0007669"/>
    <property type="project" value="TreeGrafter"/>
</dbReference>
<dbReference type="OrthoDB" id="414540at2759"/>
<proteinExistence type="inferred from homology"/>
<dbReference type="Gene3D" id="3.40.140.10">
    <property type="entry name" value="Cytidine Deaminase, domain 2"/>
    <property type="match status" value="1"/>
</dbReference>
<dbReference type="PROSITE" id="PS51747">
    <property type="entry name" value="CYT_DCMP_DEAMINASES_2"/>
    <property type="match status" value="1"/>
</dbReference>
<protein>
    <recommendedName>
        <fullName evidence="2">CMP/dCMP-type deaminase domain-containing protein</fullName>
    </recommendedName>
</protein>
<dbReference type="NCBIfam" id="NF004064">
    <property type="entry name" value="PRK05578.1"/>
    <property type="match status" value="1"/>
</dbReference>
<evidence type="ECO:0000313" key="4">
    <source>
        <dbReference type="Proteomes" id="UP000674318"/>
    </source>
</evidence>
<dbReference type="RefSeq" id="XP_067758057.1">
    <property type="nucleotide sequence ID" value="XM_067901382.1"/>
</dbReference>
<keyword evidence="4" id="KW-1185">Reference proteome</keyword>
<dbReference type="SUPFAM" id="SSF53927">
    <property type="entry name" value="Cytidine deaminase-like"/>
    <property type="match status" value="1"/>
</dbReference>
<dbReference type="GO" id="GO:0004126">
    <property type="term" value="F:cytidine deaminase activity"/>
    <property type="evidence" value="ECO:0007669"/>
    <property type="project" value="TreeGrafter"/>
</dbReference>
<organism evidence="3 4">
    <name type="scientific">Porcisia hertigi</name>
    <dbReference type="NCBI Taxonomy" id="2761500"/>
    <lineage>
        <taxon>Eukaryota</taxon>
        <taxon>Discoba</taxon>
        <taxon>Euglenozoa</taxon>
        <taxon>Kinetoplastea</taxon>
        <taxon>Metakinetoplastina</taxon>
        <taxon>Trypanosomatida</taxon>
        <taxon>Trypanosomatidae</taxon>
        <taxon>Leishmaniinae</taxon>
        <taxon>Porcisia</taxon>
    </lineage>
</organism>
<dbReference type="Proteomes" id="UP000674318">
    <property type="component" value="Chromosome 17"/>
</dbReference>
<name>A0A836IYG7_9TRYP</name>
<accession>A0A836IYG7</accession>
<evidence type="ECO:0000259" key="2">
    <source>
        <dbReference type="PROSITE" id="PS51747"/>
    </source>
</evidence>
<evidence type="ECO:0000313" key="3">
    <source>
        <dbReference type="EMBL" id="KAG5508168.1"/>
    </source>
</evidence>
<dbReference type="EMBL" id="JAFJZO010000017">
    <property type="protein sequence ID" value="KAG5508168.1"/>
    <property type="molecule type" value="Genomic_DNA"/>
</dbReference>
<dbReference type="InterPro" id="IPR016193">
    <property type="entry name" value="Cytidine_deaminase-like"/>
</dbReference>
<sequence>MPPIKWSSPVVFNQLMAVAGLPAEMQLAAAAAVTAHKNSYAPYSNFSVGAALLHDDGNVTIGCNYENCTLQACCAERCAIVRANVEGRRRANAVAVYGRSYSTAALAHPPPAETLCTPCGLCRQLLAEVADLSQNFEEFTVILVAFDAQQAKAVRLADLLPAKFGPVDMGMDVTQLGNPPTSPA</sequence>
<dbReference type="GO" id="GO:0055086">
    <property type="term" value="P:nucleobase-containing small molecule metabolic process"/>
    <property type="evidence" value="ECO:0007669"/>
    <property type="project" value="UniProtKB-ARBA"/>
</dbReference>
<dbReference type="AlphaFoldDB" id="A0A836IYG7"/>
<dbReference type="InterPro" id="IPR050202">
    <property type="entry name" value="Cyt/Deoxycyt_deaminase"/>
</dbReference>
<gene>
    <name evidence="3" type="ORF">JKF63_05423</name>
</gene>
<dbReference type="GeneID" id="94291459"/>
<evidence type="ECO:0000256" key="1">
    <source>
        <dbReference type="ARBA" id="ARBA00006576"/>
    </source>
</evidence>
<comment type="similarity">
    <text evidence="1">Belongs to the cytidine and deoxycytidylate deaminase family.</text>
</comment>
<feature type="domain" description="CMP/dCMP-type deaminase" evidence="2">
    <location>
        <begin position="23"/>
        <end position="167"/>
    </location>
</feature>
<comment type="caution">
    <text evidence="3">The sequence shown here is derived from an EMBL/GenBank/DDBJ whole genome shotgun (WGS) entry which is preliminary data.</text>
</comment>
<dbReference type="FunFam" id="3.40.140.10:FF:000088">
    <property type="entry name" value="Cytidine deaminase, putative"/>
    <property type="match status" value="1"/>
</dbReference>
<dbReference type="CDD" id="cd01283">
    <property type="entry name" value="cytidine_deaminase"/>
    <property type="match status" value="1"/>
</dbReference>
<dbReference type="GO" id="GO:0072527">
    <property type="term" value="P:pyrimidine-containing compound metabolic process"/>
    <property type="evidence" value="ECO:0007669"/>
    <property type="project" value="UniProtKB-ARBA"/>
</dbReference>
<dbReference type="PANTHER" id="PTHR11644:SF2">
    <property type="entry name" value="CYTIDINE DEAMINASE"/>
    <property type="match status" value="1"/>
</dbReference>
<dbReference type="KEGG" id="phet:94291459"/>
<dbReference type="GO" id="GO:0005829">
    <property type="term" value="C:cytosol"/>
    <property type="evidence" value="ECO:0007669"/>
    <property type="project" value="TreeGrafter"/>
</dbReference>
<reference evidence="3 4" key="1">
    <citation type="submission" date="2021-02" db="EMBL/GenBank/DDBJ databases">
        <title>Porcisia hertigi Genome sequencing and assembly.</title>
        <authorList>
            <person name="Almutairi H."/>
            <person name="Gatherer D."/>
        </authorList>
    </citation>
    <scope>NUCLEOTIDE SEQUENCE [LARGE SCALE GENOMIC DNA]</scope>
    <source>
        <strain evidence="3 4">C119</strain>
    </source>
</reference>
<dbReference type="Pfam" id="PF00383">
    <property type="entry name" value="dCMP_cyt_deam_1"/>
    <property type="match status" value="1"/>
</dbReference>
<dbReference type="InterPro" id="IPR002125">
    <property type="entry name" value="CMP_dCMP_dom"/>
</dbReference>
<dbReference type="PANTHER" id="PTHR11644">
    <property type="entry name" value="CYTIDINE DEAMINASE"/>
    <property type="match status" value="1"/>
</dbReference>